<feature type="compositionally biased region" description="Basic and acidic residues" evidence="1">
    <location>
        <begin position="47"/>
        <end position="57"/>
    </location>
</feature>
<dbReference type="Proteomes" id="UP000593571">
    <property type="component" value="Unassembled WGS sequence"/>
</dbReference>
<evidence type="ECO:0000256" key="1">
    <source>
        <dbReference type="SAM" id="MobiDB-lite"/>
    </source>
</evidence>
<comment type="caution">
    <text evidence="2">The sequence shown here is derived from an EMBL/GenBank/DDBJ whole genome shotgun (WGS) entry which is preliminary data.</text>
</comment>
<keyword evidence="3" id="KW-1185">Reference proteome</keyword>
<feature type="compositionally biased region" description="Low complexity" evidence="1">
    <location>
        <begin position="186"/>
        <end position="195"/>
    </location>
</feature>
<dbReference type="EMBL" id="JACASE010000001">
    <property type="protein sequence ID" value="KAF6507430.1"/>
    <property type="molecule type" value="Genomic_DNA"/>
</dbReference>
<feature type="region of interest" description="Disordered" evidence="1">
    <location>
        <begin position="146"/>
        <end position="207"/>
    </location>
</feature>
<dbReference type="InterPro" id="IPR031369">
    <property type="entry name" value="PRR18"/>
</dbReference>
<feature type="compositionally biased region" description="Low complexity" evidence="1">
    <location>
        <begin position="166"/>
        <end position="178"/>
    </location>
</feature>
<name>A0A7J8KEZ1_ROUAE</name>
<evidence type="ECO:0000313" key="3">
    <source>
        <dbReference type="Proteomes" id="UP000593571"/>
    </source>
</evidence>
<feature type="compositionally biased region" description="Low complexity" evidence="1">
    <location>
        <begin position="96"/>
        <end position="121"/>
    </location>
</feature>
<evidence type="ECO:0000313" key="2">
    <source>
        <dbReference type="EMBL" id="KAF6507430.1"/>
    </source>
</evidence>
<dbReference type="AlphaFoldDB" id="A0A7J8KEZ1"/>
<feature type="compositionally biased region" description="Pro residues" evidence="1">
    <location>
        <begin position="1"/>
        <end position="24"/>
    </location>
</feature>
<sequence length="271" mass="28204">MPFPPPPRAPVPGVPAARPPPRRPGAPRKVTAPACALPGPSPPAAAGERRGAPERPEPLLSRSWPSATLKRPQARRAPGPAPPRTPVLAAPGRPRAPVTAGAGASPAAPAALGRAASGPGPDATARFSLSLTPEAVLVVQRRHLEKQLLARPRRPLPAPSADARRLLGPGARARPAGARRGGDPGGPDARPPRGLQASGPGPQPVDLRRVLKVSLLNDRHKYDDVEYEEEPAAPDERLVRKCTEWLRGVQSAATARGRTGPLDALPHLGTL</sequence>
<accession>A0A7J8KEZ1</accession>
<proteinExistence type="predicted"/>
<gene>
    <name evidence="2" type="ORF">HJG63_015964</name>
</gene>
<feature type="region of interest" description="Disordered" evidence="1">
    <location>
        <begin position="1"/>
        <end position="126"/>
    </location>
</feature>
<reference evidence="2 3" key="1">
    <citation type="journal article" date="2020" name="Nature">
        <title>Six reference-quality genomes reveal evolution of bat adaptations.</title>
        <authorList>
            <person name="Jebb D."/>
            <person name="Huang Z."/>
            <person name="Pippel M."/>
            <person name="Hughes G.M."/>
            <person name="Lavrichenko K."/>
            <person name="Devanna P."/>
            <person name="Winkler S."/>
            <person name="Jermiin L.S."/>
            <person name="Skirmuntt E.C."/>
            <person name="Katzourakis A."/>
            <person name="Burkitt-Gray L."/>
            <person name="Ray D.A."/>
            <person name="Sullivan K.A.M."/>
            <person name="Roscito J.G."/>
            <person name="Kirilenko B.M."/>
            <person name="Davalos L.M."/>
            <person name="Corthals A.P."/>
            <person name="Power M.L."/>
            <person name="Jones G."/>
            <person name="Ransome R.D."/>
            <person name="Dechmann D.K.N."/>
            <person name="Locatelli A.G."/>
            <person name="Puechmaille S.J."/>
            <person name="Fedrigo O."/>
            <person name="Jarvis E.D."/>
            <person name="Hiller M."/>
            <person name="Vernes S.C."/>
            <person name="Myers E.W."/>
            <person name="Teeling E.C."/>
        </authorList>
    </citation>
    <scope>NUCLEOTIDE SEQUENCE [LARGE SCALE GENOMIC DNA]</scope>
    <source>
        <strain evidence="2">MRouAeg1</strain>
        <tissue evidence="2">Muscle</tissue>
    </source>
</reference>
<dbReference type="OrthoDB" id="8963734at2759"/>
<organism evidence="2 3">
    <name type="scientific">Rousettus aegyptiacus</name>
    <name type="common">Egyptian fruit bat</name>
    <name type="synonym">Pteropus aegyptiacus</name>
    <dbReference type="NCBI Taxonomy" id="9407"/>
    <lineage>
        <taxon>Eukaryota</taxon>
        <taxon>Metazoa</taxon>
        <taxon>Chordata</taxon>
        <taxon>Craniata</taxon>
        <taxon>Vertebrata</taxon>
        <taxon>Euteleostomi</taxon>
        <taxon>Mammalia</taxon>
        <taxon>Eutheria</taxon>
        <taxon>Laurasiatheria</taxon>
        <taxon>Chiroptera</taxon>
        <taxon>Yinpterochiroptera</taxon>
        <taxon>Pteropodoidea</taxon>
        <taxon>Pteropodidae</taxon>
        <taxon>Rousettinae</taxon>
        <taxon>Rousettus</taxon>
    </lineage>
</organism>
<protein>
    <submittedName>
        <fullName evidence="2">Proline rich 18</fullName>
    </submittedName>
</protein>
<dbReference type="Pfam" id="PF15671">
    <property type="entry name" value="PRR18"/>
    <property type="match status" value="1"/>
</dbReference>